<dbReference type="Pfam" id="PF10011">
    <property type="entry name" value="DUF2254"/>
    <property type="match status" value="1"/>
</dbReference>
<name>A0A917CSI4_9BACL</name>
<dbReference type="InterPro" id="IPR018723">
    <property type="entry name" value="DUF2254_membrane"/>
</dbReference>
<comment type="caution">
    <text evidence="2">The sequence shown here is derived from an EMBL/GenBank/DDBJ whole genome shotgun (WGS) entry which is preliminary data.</text>
</comment>
<evidence type="ECO:0000313" key="3">
    <source>
        <dbReference type="Proteomes" id="UP000644756"/>
    </source>
</evidence>
<evidence type="ECO:0000256" key="1">
    <source>
        <dbReference type="SAM" id="Phobius"/>
    </source>
</evidence>
<feature type="transmembrane region" description="Helical" evidence="1">
    <location>
        <begin position="141"/>
        <end position="162"/>
    </location>
</feature>
<organism evidence="2 3">
    <name type="scientific">Paenibacillus abyssi</name>
    <dbReference type="NCBI Taxonomy" id="1340531"/>
    <lineage>
        <taxon>Bacteria</taxon>
        <taxon>Bacillati</taxon>
        <taxon>Bacillota</taxon>
        <taxon>Bacilli</taxon>
        <taxon>Bacillales</taxon>
        <taxon>Paenibacillaceae</taxon>
        <taxon>Paenibacillus</taxon>
    </lineage>
</organism>
<dbReference type="Proteomes" id="UP000644756">
    <property type="component" value="Unassembled WGS sequence"/>
</dbReference>
<gene>
    <name evidence="2" type="ORF">GCM10010916_11910</name>
</gene>
<dbReference type="AlphaFoldDB" id="A0A917CSI4"/>
<reference evidence="2" key="2">
    <citation type="submission" date="2020-09" db="EMBL/GenBank/DDBJ databases">
        <authorList>
            <person name="Sun Q."/>
            <person name="Zhou Y."/>
        </authorList>
    </citation>
    <scope>NUCLEOTIDE SEQUENCE</scope>
    <source>
        <strain evidence="2">CGMCC 1.12987</strain>
    </source>
</reference>
<feature type="transmembrane region" description="Helical" evidence="1">
    <location>
        <begin position="63"/>
        <end position="91"/>
    </location>
</feature>
<accession>A0A917CSI4</accession>
<reference evidence="2" key="1">
    <citation type="journal article" date="2014" name="Int. J. Syst. Evol. Microbiol.">
        <title>Complete genome sequence of Corynebacterium casei LMG S-19264T (=DSM 44701T), isolated from a smear-ripened cheese.</title>
        <authorList>
            <consortium name="US DOE Joint Genome Institute (JGI-PGF)"/>
            <person name="Walter F."/>
            <person name="Albersmeier A."/>
            <person name="Kalinowski J."/>
            <person name="Ruckert C."/>
        </authorList>
    </citation>
    <scope>NUCLEOTIDE SEQUENCE</scope>
    <source>
        <strain evidence="2">CGMCC 1.12987</strain>
    </source>
</reference>
<keyword evidence="1" id="KW-0472">Membrane</keyword>
<evidence type="ECO:0000313" key="2">
    <source>
        <dbReference type="EMBL" id="GGF96293.1"/>
    </source>
</evidence>
<protein>
    <recommendedName>
        <fullName evidence="4">DUF2254 domain-containing protein</fullName>
    </recommendedName>
</protein>
<feature type="transmembrane region" description="Helical" evidence="1">
    <location>
        <begin position="111"/>
        <end position="132"/>
    </location>
</feature>
<evidence type="ECO:0008006" key="4">
    <source>
        <dbReference type="Google" id="ProtNLM"/>
    </source>
</evidence>
<dbReference type="RefSeq" id="WP_188529908.1">
    <property type="nucleotide sequence ID" value="NZ_BMGR01000003.1"/>
</dbReference>
<dbReference type="EMBL" id="BMGR01000003">
    <property type="protein sequence ID" value="GGF96293.1"/>
    <property type="molecule type" value="Genomic_DNA"/>
</dbReference>
<keyword evidence="3" id="KW-1185">Reference proteome</keyword>
<keyword evidence="1" id="KW-0812">Transmembrane</keyword>
<proteinExistence type="predicted"/>
<keyword evidence="1" id="KW-1133">Transmembrane helix</keyword>
<feature type="transmembrane region" description="Helical" evidence="1">
    <location>
        <begin position="20"/>
        <end position="42"/>
    </location>
</feature>
<sequence>MPESEGCVILKLLTLRIRETIWLTPAVYCLLSFMLAIGVILADTHYAEYTKELVPSFLLVKIGLGQMILGVIAGSLLTMITITFSTIMVVLTTYSSQFSPRTLPNFITNRITMQVLGIFMGGFVYSIFSLLFMREGYSQDVISATVGVVVAFICLSFFAYFIHHVATSIQVSNLIEELAEDAIQTMNKSERTASADCTADITFEKPDLKVNSLLMTHARSRSIGYIQYIDYSKMVAAAEQHDLVIEMNQPIGAFVTPSKPLLTIYHNNDEVNLDTDSFIQVGRERTTLQDVEFGLQKIVEITLRAISPGINDPNTAVACILRLGTILAKVCKEDGSYLIYRNKKGRVRLIGRHHSVEQLLYSTFYQICHYGRKDISILLAVYDAIILVAEENADNIRQKVLAFSQYVEKAFDQSVLQALDFERIVEKKRQLMATASQHT</sequence>